<dbReference type="Pfam" id="PF16197">
    <property type="entry name" value="KAsynt_C_assoc"/>
    <property type="match status" value="1"/>
</dbReference>
<dbReference type="CDD" id="cd00833">
    <property type="entry name" value="PKS"/>
    <property type="match status" value="1"/>
</dbReference>
<dbReference type="SMART" id="SM00827">
    <property type="entry name" value="PKS_AT"/>
    <property type="match status" value="1"/>
</dbReference>
<gene>
    <name evidence="6" type="ORF">HL667_32815</name>
</gene>
<dbReference type="SUPFAM" id="SSF53901">
    <property type="entry name" value="Thiolase-like"/>
    <property type="match status" value="1"/>
</dbReference>
<dbReference type="InterPro" id="IPR001227">
    <property type="entry name" value="Ac_transferase_dom_sf"/>
</dbReference>
<comment type="caution">
    <text evidence="6">The sequence shown here is derived from an EMBL/GenBank/DDBJ whole genome shotgun (WGS) entry which is preliminary data.</text>
</comment>
<evidence type="ECO:0000256" key="2">
    <source>
        <dbReference type="ARBA" id="ARBA00022553"/>
    </source>
</evidence>
<dbReference type="Gene3D" id="3.40.50.1820">
    <property type="entry name" value="alpha/beta hydrolase"/>
    <property type="match status" value="1"/>
</dbReference>
<dbReference type="Gene3D" id="3.40.47.10">
    <property type="match status" value="1"/>
</dbReference>
<evidence type="ECO:0000313" key="7">
    <source>
        <dbReference type="Proteomes" id="UP000886476"/>
    </source>
</evidence>
<evidence type="ECO:0000259" key="5">
    <source>
        <dbReference type="PROSITE" id="PS52004"/>
    </source>
</evidence>
<dbReference type="SUPFAM" id="SSF55048">
    <property type="entry name" value="Probable ACP-binding domain of malonyl-CoA ACP transacylase"/>
    <property type="match status" value="1"/>
</dbReference>
<dbReference type="Gene3D" id="3.40.366.10">
    <property type="entry name" value="Malonyl-Coenzyme A Acyl Carrier Protein, domain 2"/>
    <property type="match status" value="1"/>
</dbReference>
<dbReference type="InterPro" id="IPR032821">
    <property type="entry name" value="PKS_assoc"/>
</dbReference>
<keyword evidence="1" id="KW-0596">Phosphopantetheine</keyword>
<evidence type="ECO:0000259" key="4">
    <source>
        <dbReference type="PROSITE" id="PS50075"/>
    </source>
</evidence>
<dbReference type="Pfam" id="PF08659">
    <property type="entry name" value="KR"/>
    <property type="match status" value="1"/>
</dbReference>
<dbReference type="InterPro" id="IPR016035">
    <property type="entry name" value="Acyl_Trfase/lysoPLipase"/>
</dbReference>
<dbReference type="SMART" id="SM00823">
    <property type="entry name" value="PKS_PP"/>
    <property type="match status" value="1"/>
</dbReference>
<dbReference type="EMBL" id="JABFDN010000024">
    <property type="protein sequence ID" value="NPU69813.1"/>
    <property type="molecule type" value="Genomic_DNA"/>
</dbReference>
<proteinExistence type="predicted"/>
<reference evidence="6" key="1">
    <citation type="submission" date="2020-05" db="EMBL/GenBank/DDBJ databases">
        <title>Nod-independent and nitrogen-fixing Bradyrhizobium aeschynomene sp. nov. isolated from nodules of Aeschynomene indica.</title>
        <authorList>
            <person name="Zhang Z."/>
        </authorList>
    </citation>
    <scope>NUCLEOTIDE SEQUENCE</scope>
    <source>
        <strain evidence="6">83012</strain>
    </source>
</reference>
<dbReference type="InterPro" id="IPR020841">
    <property type="entry name" value="PKS_Beta-ketoAc_synthase_dom"/>
</dbReference>
<dbReference type="Pfam" id="PF00698">
    <property type="entry name" value="Acyl_transf_1"/>
    <property type="match status" value="1"/>
</dbReference>
<dbReference type="Proteomes" id="UP000886476">
    <property type="component" value="Unassembled WGS sequence"/>
</dbReference>
<evidence type="ECO:0000313" key="6">
    <source>
        <dbReference type="EMBL" id="NPU69813.1"/>
    </source>
</evidence>
<dbReference type="InterPro" id="IPR009081">
    <property type="entry name" value="PP-bd_ACP"/>
</dbReference>
<protein>
    <submittedName>
        <fullName evidence="6">SDR family oxidoreductase</fullName>
    </submittedName>
</protein>
<dbReference type="InterPro" id="IPR014043">
    <property type="entry name" value="Acyl_transferase_dom"/>
</dbReference>
<dbReference type="Pfam" id="PF00109">
    <property type="entry name" value="ketoacyl-synt"/>
    <property type="match status" value="1"/>
</dbReference>
<organism evidence="6 7">
    <name type="scientific">Bradyrhizobium aeschynomenes</name>
    <dbReference type="NCBI Taxonomy" id="2734909"/>
    <lineage>
        <taxon>Bacteria</taxon>
        <taxon>Pseudomonadati</taxon>
        <taxon>Pseudomonadota</taxon>
        <taxon>Alphaproteobacteria</taxon>
        <taxon>Hyphomicrobiales</taxon>
        <taxon>Nitrobacteraceae</taxon>
        <taxon>Bradyrhizobium</taxon>
    </lineage>
</organism>
<dbReference type="InterPro" id="IPR014031">
    <property type="entry name" value="Ketoacyl_synth_C"/>
</dbReference>
<dbReference type="Gene3D" id="3.30.70.3290">
    <property type="match status" value="1"/>
</dbReference>
<dbReference type="SUPFAM" id="SSF51735">
    <property type="entry name" value="NAD(P)-binding Rossmann-fold domains"/>
    <property type="match status" value="2"/>
</dbReference>
<dbReference type="InterPro" id="IPR016036">
    <property type="entry name" value="Malonyl_transacylase_ACP-bd"/>
</dbReference>
<keyword evidence="7" id="KW-1185">Reference proteome</keyword>
<dbReference type="InterPro" id="IPR036291">
    <property type="entry name" value="NAD(P)-bd_dom_sf"/>
</dbReference>
<dbReference type="SUPFAM" id="SSF52151">
    <property type="entry name" value="FabD/lysophospholipase-like"/>
    <property type="match status" value="1"/>
</dbReference>
<dbReference type="Pfam" id="PF00550">
    <property type="entry name" value="PP-binding"/>
    <property type="match status" value="1"/>
</dbReference>
<dbReference type="InterPro" id="IPR006162">
    <property type="entry name" value="Ppantetheine_attach_site"/>
</dbReference>
<dbReference type="InterPro" id="IPR020806">
    <property type="entry name" value="PKS_PP-bd"/>
</dbReference>
<sequence length="1503" mass="157369">MTESPSTEREAIAVIGMAGRFPGAPDVETFWRNLQAGIESVRALSDEDLSKAGVPASLSSRPDYVRAKAVLEDADCFDHGFFGYSPREAMLMDPQHRLLLEVGHAALESAGYRKGGIAGWTGVFAGAARAGYWLSNLTDNPRAAEGDDQIFIGNEKDFLATRLAFKLDLHGPAVDVQTGCSTSLVAVHMACRALLAFECDTALAGGVTVSLPLTGGYLHQEGSVLSGDGHCRPFDAAGDGIVPGNAAAMVVLKRLSEALADGDVIHAVIRGSAINNDGGRKMSFTAPSVEGQAEAVLLAQQLAGITADEIGLIEAHGTGTRLGDPIEVSALTQAFRETTQRNGFCALGSLKGNVGHLDAAAGVAGLIKAVCAVRDGVIPPTININTPNPAINFASSPFYLATDSKPWSDAVRRAGVSAFGIGGTNAHVVVESFTAQRNAGRDGSWRVLPFSARDEAGVERLGAALAGRLAGSEVTLADAAYTQQVGRTAHDQRSAVIARDADEAAATLSGRGGRRVGARALARPKCAFLFPGGGVAYPGMARGLLDQEPAFRDALLDVAAHLSAAGVNVLPLIRDAADTPADRSARVTLPATFAVSYALGQLWQARGVTPDIMLGHSLGEYAAATLAGVFTLAEAARIVALRSALQEASAAGAMLAVMAPSETAMALAGPEIDLAAINGPALCTLSGPAADIDQLERKLEAHGIRTQRLVLNVGGHSRAIDGVMPGFAAGFAEVPQRAPSCPIISSLSGDWLRPDELTPDYWIAHLRRTVRFDRALAVLLREPDLVLIECGPGEACTMLAAQHPAYGANHHRVTSLRKAGVDDDDKAVLLTAAAQLWCAGVDVDLSATAGVPDGVRVPLPTYPFARNRLWIDAPAPGARRGAATDKPIDEWFYLPAWRRALPPAPRPVAVSGAALVFDDGSVMSADVITGLRKAGHDPVLRVTAGDGFAIDDQDRFQIRPGSAEDLNLLLVAAGVAPALAVHLWSAGADSGADAEVGNGFMTIVALMQACATAGHAPPARIVIGVRDAVLVDPQDELIAARPTLLGVAQVLPQEFPGCEVSVVDLDRRGSPQIAVNGLLREISAVRPEPVVALRGRRRWLRDYTPAQLGSDAALIRNIASGDLVVITGGLGRVGRLLADHLARQFGARVALIVRPGFPDESRWSACDARHAERVATLRRWRSEGLSIDVVAADVADPAAMAQAMIALERTHGPVAGIIHAAAVTSGTALISPILQLTPEDAAAQFSPKLAGLDGLDAAVAACTAPPRFVVLLSSNAAILGGLGFAAYSAANQVLDAAAALRSRQGTTDWISTNWDRWLTRDDELAGGAATSMDAFAMRPSESLIAIMRIILQGDAEQFVVTRGDLAQRRQIWIARDDSAETEAALQPRAAQRRTAYRAPEGEIECRLATLWGQLLGIDKVGADDNFFDLGGHSLRAVQLLARVTDQFGVRLSLKTFFAAPTVAGMALHMGQALTETTDTATLTRLLDGLDQLAGGSMPEALAS</sequence>
<dbReference type="InterPro" id="IPR036736">
    <property type="entry name" value="ACP-like_sf"/>
</dbReference>
<keyword evidence="2" id="KW-0597">Phosphoprotein</keyword>
<dbReference type="PROSITE" id="PS52004">
    <property type="entry name" value="KS3_2"/>
    <property type="match status" value="1"/>
</dbReference>
<dbReference type="InterPro" id="IPR057326">
    <property type="entry name" value="KR_dom"/>
</dbReference>
<dbReference type="RefSeq" id="WP_172115215.1">
    <property type="nucleotide sequence ID" value="NZ_JABFDN010000024.1"/>
</dbReference>
<keyword evidence="3" id="KW-0808">Transferase</keyword>
<dbReference type="InterPro" id="IPR029058">
    <property type="entry name" value="AB_hydrolase_fold"/>
</dbReference>
<evidence type="ECO:0000256" key="1">
    <source>
        <dbReference type="ARBA" id="ARBA00022450"/>
    </source>
</evidence>
<dbReference type="PANTHER" id="PTHR43775:SF37">
    <property type="entry name" value="SI:DKEY-61P9.11"/>
    <property type="match status" value="1"/>
</dbReference>
<dbReference type="InterPro" id="IPR016039">
    <property type="entry name" value="Thiolase-like"/>
</dbReference>
<dbReference type="SMART" id="SM00825">
    <property type="entry name" value="PKS_KS"/>
    <property type="match status" value="1"/>
</dbReference>
<dbReference type="PROSITE" id="PS00606">
    <property type="entry name" value="KS3_1"/>
    <property type="match status" value="1"/>
</dbReference>
<accession>A0ABX2CNL9</accession>
<dbReference type="PROSITE" id="PS00012">
    <property type="entry name" value="PHOSPHOPANTETHEINE"/>
    <property type="match status" value="1"/>
</dbReference>
<dbReference type="Gene3D" id="3.40.50.720">
    <property type="entry name" value="NAD(P)-binding Rossmann-like Domain"/>
    <property type="match status" value="1"/>
</dbReference>
<dbReference type="SMART" id="SM00822">
    <property type="entry name" value="PKS_KR"/>
    <property type="match status" value="1"/>
</dbReference>
<dbReference type="PANTHER" id="PTHR43775">
    <property type="entry name" value="FATTY ACID SYNTHASE"/>
    <property type="match status" value="1"/>
</dbReference>
<dbReference type="PROSITE" id="PS50075">
    <property type="entry name" value="CARRIER"/>
    <property type="match status" value="1"/>
</dbReference>
<dbReference type="InterPro" id="IPR014030">
    <property type="entry name" value="Ketoacyl_synth_N"/>
</dbReference>
<dbReference type="InterPro" id="IPR018201">
    <property type="entry name" value="Ketoacyl_synth_AS"/>
</dbReference>
<feature type="domain" description="Ketosynthase family 3 (KS3)" evidence="5">
    <location>
        <begin position="9"/>
        <end position="432"/>
    </location>
</feature>
<dbReference type="InterPro" id="IPR050091">
    <property type="entry name" value="PKS_NRPS_Biosynth_Enz"/>
</dbReference>
<name>A0ABX2CNL9_9BRAD</name>
<dbReference type="Pfam" id="PF02801">
    <property type="entry name" value="Ketoacyl-synt_C"/>
    <property type="match status" value="1"/>
</dbReference>
<dbReference type="SUPFAM" id="SSF47336">
    <property type="entry name" value="ACP-like"/>
    <property type="match status" value="1"/>
</dbReference>
<dbReference type="InterPro" id="IPR013968">
    <property type="entry name" value="PKS_KR"/>
</dbReference>
<evidence type="ECO:0000256" key="3">
    <source>
        <dbReference type="ARBA" id="ARBA00022679"/>
    </source>
</evidence>
<feature type="domain" description="Carrier" evidence="4">
    <location>
        <begin position="1398"/>
        <end position="1473"/>
    </location>
</feature>